<organism evidence="12 13">
    <name type="scientific">Colletotrichum musicola</name>
    <dbReference type="NCBI Taxonomy" id="2175873"/>
    <lineage>
        <taxon>Eukaryota</taxon>
        <taxon>Fungi</taxon>
        <taxon>Dikarya</taxon>
        <taxon>Ascomycota</taxon>
        <taxon>Pezizomycotina</taxon>
        <taxon>Sordariomycetes</taxon>
        <taxon>Hypocreomycetidae</taxon>
        <taxon>Glomerellales</taxon>
        <taxon>Glomerellaceae</taxon>
        <taxon>Colletotrichum</taxon>
        <taxon>Colletotrichum orchidearum species complex</taxon>
    </lineage>
</organism>
<keyword evidence="13" id="KW-1185">Reference proteome</keyword>
<comment type="similarity">
    <text evidence="1 10">Belongs to the tannase family.</text>
</comment>
<dbReference type="PANTHER" id="PTHR33938:SF15">
    <property type="entry name" value="FERULOYL ESTERASE B-RELATED"/>
    <property type="match status" value="1"/>
</dbReference>
<reference evidence="12" key="1">
    <citation type="journal article" date="2020" name="Phytopathology">
        <title>Genome Sequence Resources of Colletotrichum truncatum, C. plurivorum, C. musicola, and C. sojae: Four Species Pathogenic to Soybean (Glycine max).</title>
        <authorList>
            <person name="Rogerio F."/>
            <person name="Boufleur T.R."/>
            <person name="Ciampi-Guillardi M."/>
            <person name="Sukno S.A."/>
            <person name="Thon M.R."/>
            <person name="Massola Junior N.S."/>
            <person name="Baroncelli R."/>
        </authorList>
    </citation>
    <scope>NUCLEOTIDE SEQUENCE</scope>
    <source>
        <strain evidence="12">LFN0074</strain>
    </source>
</reference>
<sequence>MGAYIEHIVAHRKKPGLQELQDKHRRKRLIRAIMLSTLAVAAWFLPALGSSAPVTGTNCDSLPEIVKAAVPGLETVTASQIPAGSLNVTSVFNSAAFCRVNGTVPYPENNTVLFEVWLPEGSSYNGRFLAVGNGGLAGTIDYAAMVENVNKGYATAGGDSGHRAADNNNGDAYPGGIRLPFLHDKNQVLAWIRNSIALFTPPAKEIAGAFYGEAPKHAYYKGCSTGGAQAFALAERHPELFDGIVAGCPGNWYSHLALSFLWNQQATLGSSFLPAESLDLIRNAVLEECDALDGVKDGVLENPLDCTFDINKLACPADVTNSTTCLTAKQLAAAKSVYAGPRQSQTNASLYPGFDVGSETEWSDYQQGRLSLSFSLPLLQNMVFDDLSYDGRSFDWAADVDALDEKVGSLIDHVSTDLTAFKAKGGKLLVTQGWADPFNAATWPIDHLDEVEKVTGARGDWMSLFMVPGGGHCGGATTYPQVPGKQNSLEAVVDWVEKGSAPAELIGTSPADGSSRTKKLCPWPQTAKLIGADADDSKSYLCSL</sequence>
<keyword evidence="3" id="KW-0119">Carbohydrate metabolism</keyword>
<dbReference type="InterPro" id="IPR011118">
    <property type="entry name" value="Tannase/feruloyl_esterase"/>
</dbReference>
<keyword evidence="7" id="KW-0106">Calcium</keyword>
<evidence type="ECO:0000256" key="7">
    <source>
        <dbReference type="ARBA" id="ARBA00022837"/>
    </source>
</evidence>
<dbReference type="Gene3D" id="3.40.50.1820">
    <property type="entry name" value="alpha/beta hydrolase"/>
    <property type="match status" value="1"/>
</dbReference>
<evidence type="ECO:0000256" key="4">
    <source>
        <dbReference type="ARBA" id="ARBA00022723"/>
    </source>
</evidence>
<keyword evidence="5" id="KW-0732">Signal</keyword>
<keyword evidence="4" id="KW-0479">Metal-binding</keyword>
<gene>
    <name evidence="12" type="ORF">CMUS01_07057</name>
</gene>
<dbReference type="EC" id="3.1.1.-" evidence="10"/>
<feature type="transmembrane region" description="Helical" evidence="11">
    <location>
        <begin position="29"/>
        <end position="49"/>
    </location>
</feature>
<keyword evidence="8" id="KW-1015">Disulfide bond</keyword>
<keyword evidence="11" id="KW-1133">Transmembrane helix</keyword>
<evidence type="ECO:0000256" key="2">
    <source>
        <dbReference type="ARBA" id="ARBA00022487"/>
    </source>
</evidence>
<dbReference type="GO" id="GO:0046872">
    <property type="term" value="F:metal ion binding"/>
    <property type="evidence" value="ECO:0007669"/>
    <property type="project" value="UniProtKB-KW"/>
</dbReference>
<accession>A0A8H6NGM7</accession>
<dbReference type="PANTHER" id="PTHR33938">
    <property type="entry name" value="FERULOYL ESTERASE B-RELATED"/>
    <property type="match status" value="1"/>
</dbReference>
<dbReference type="GO" id="GO:0045493">
    <property type="term" value="P:xylan catabolic process"/>
    <property type="evidence" value="ECO:0007669"/>
    <property type="project" value="UniProtKB-KW"/>
</dbReference>
<dbReference type="Pfam" id="PF07519">
    <property type="entry name" value="Tannase"/>
    <property type="match status" value="1"/>
</dbReference>
<keyword evidence="6 10" id="KW-0378">Hydrolase</keyword>
<proteinExistence type="inferred from homology"/>
<dbReference type="AlphaFoldDB" id="A0A8H6NGM7"/>
<evidence type="ECO:0000256" key="3">
    <source>
        <dbReference type="ARBA" id="ARBA00022651"/>
    </source>
</evidence>
<keyword evidence="2" id="KW-0719">Serine esterase</keyword>
<keyword evidence="3" id="KW-0624">Polysaccharide degradation</keyword>
<evidence type="ECO:0000256" key="5">
    <source>
        <dbReference type="ARBA" id="ARBA00022729"/>
    </source>
</evidence>
<keyword evidence="11" id="KW-0812">Transmembrane</keyword>
<evidence type="ECO:0000256" key="6">
    <source>
        <dbReference type="ARBA" id="ARBA00022801"/>
    </source>
</evidence>
<evidence type="ECO:0000256" key="9">
    <source>
        <dbReference type="ARBA" id="ARBA00034075"/>
    </source>
</evidence>
<comment type="caution">
    <text evidence="12">The sequence shown here is derived from an EMBL/GenBank/DDBJ whole genome shotgun (WGS) entry which is preliminary data.</text>
</comment>
<dbReference type="SUPFAM" id="SSF53474">
    <property type="entry name" value="alpha/beta-Hydrolases"/>
    <property type="match status" value="1"/>
</dbReference>
<protein>
    <recommendedName>
        <fullName evidence="10">Carboxylic ester hydrolase</fullName>
        <ecNumber evidence="10">3.1.1.-</ecNumber>
    </recommendedName>
</protein>
<keyword evidence="11" id="KW-0472">Membrane</keyword>
<dbReference type="OrthoDB" id="3039123at2759"/>
<evidence type="ECO:0000256" key="11">
    <source>
        <dbReference type="SAM" id="Phobius"/>
    </source>
</evidence>
<evidence type="ECO:0000256" key="10">
    <source>
        <dbReference type="RuleBase" id="RU361238"/>
    </source>
</evidence>
<name>A0A8H6NGM7_9PEZI</name>
<evidence type="ECO:0000313" key="13">
    <source>
        <dbReference type="Proteomes" id="UP000639643"/>
    </source>
</evidence>
<dbReference type="Proteomes" id="UP000639643">
    <property type="component" value="Unassembled WGS sequence"/>
</dbReference>
<dbReference type="EMBL" id="WIGM01000244">
    <property type="protein sequence ID" value="KAF6832158.1"/>
    <property type="molecule type" value="Genomic_DNA"/>
</dbReference>
<comment type="catalytic activity">
    <reaction evidence="9">
        <text>feruloyl-polysaccharide + H2O = ferulate + polysaccharide.</text>
        <dbReference type="EC" id="3.1.1.73"/>
    </reaction>
</comment>
<evidence type="ECO:0000313" key="12">
    <source>
        <dbReference type="EMBL" id="KAF6832158.1"/>
    </source>
</evidence>
<evidence type="ECO:0000256" key="1">
    <source>
        <dbReference type="ARBA" id="ARBA00006249"/>
    </source>
</evidence>
<dbReference type="InterPro" id="IPR029058">
    <property type="entry name" value="AB_hydrolase_fold"/>
</dbReference>
<keyword evidence="3" id="KW-0858">Xylan degradation</keyword>
<evidence type="ECO:0000256" key="8">
    <source>
        <dbReference type="ARBA" id="ARBA00023157"/>
    </source>
</evidence>
<dbReference type="GO" id="GO:0030600">
    <property type="term" value="F:feruloyl esterase activity"/>
    <property type="evidence" value="ECO:0007669"/>
    <property type="project" value="UniProtKB-EC"/>
</dbReference>